<evidence type="ECO:0000256" key="11">
    <source>
        <dbReference type="ARBA" id="ARBA00023242"/>
    </source>
</evidence>
<comment type="subcellular location">
    <subcellularLocation>
        <location evidence="13">Nucleus</location>
    </subcellularLocation>
    <subcellularLocation>
        <location evidence="13">Chromosome</location>
        <location evidence="13">Telomere</location>
    </subcellularLocation>
</comment>
<dbReference type="CDD" id="cd01648">
    <property type="entry name" value="TERT"/>
    <property type="match status" value="1"/>
</dbReference>
<accession>A0ABR3Y2B2</accession>
<gene>
    <name evidence="15" type="primary">EST2_3</name>
    <name evidence="15" type="ORF">Plec18167_002827</name>
</gene>
<feature type="domain" description="Reverse transcriptase" evidence="14">
    <location>
        <begin position="93"/>
        <end position="426"/>
    </location>
</feature>
<dbReference type="Gene3D" id="1.10.132.70">
    <property type="match status" value="1"/>
</dbReference>
<evidence type="ECO:0000256" key="6">
    <source>
        <dbReference type="ARBA" id="ARBA00022695"/>
    </source>
</evidence>
<evidence type="ECO:0000256" key="9">
    <source>
        <dbReference type="ARBA" id="ARBA00022895"/>
    </source>
</evidence>
<dbReference type="EC" id="2.7.7.49" evidence="2 13"/>
<dbReference type="Proteomes" id="UP001583193">
    <property type="component" value="Unassembled WGS sequence"/>
</dbReference>
<evidence type="ECO:0000259" key="14">
    <source>
        <dbReference type="PROSITE" id="PS50878"/>
    </source>
</evidence>
<reference evidence="15 16" key="1">
    <citation type="journal article" date="2024" name="IMA Fungus">
        <title>IMA Genome - F19 : A genome assembly and annotation guide to empower mycologists, including annotated draft genome sequences of Ceratocystis pirilliformis, Diaporthe australafricana, Fusarium ophioides, Paecilomyces lecythidis, and Sporothrix stenoceras.</title>
        <authorList>
            <person name="Aylward J."/>
            <person name="Wilson A.M."/>
            <person name="Visagie C.M."/>
            <person name="Spraker J."/>
            <person name="Barnes I."/>
            <person name="Buitendag C."/>
            <person name="Ceriani C."/>
            <person name="Del Mar Angel L."/>
            <person name="du Plessis D."/>
            <person name="Fuchs T."/>
            <person name="Gasser K."/>
            <person name="Kramer D."/>
            <person name="Li W."/>
            <person name="Munsamy K."/>
            <person name="Piso A."/>
            <person name="Price J.L."/>
            <person name="Sonnekus B."/>
            <person name="Thomas C."/>
            <person name="van der Nest A."/>
            <person name="van Dijk A."/>
            <person name="van Heerden A."/>
            <person name="van Vuuren N."/>
            <person name="Yilmaz N."/>
            <person name="Duong T.A."/>
            <person name="van der Merwe N.A."/>
            <person name="Wingfield M.J."/>
            <person name="Wingfield B.D."/>
        </authorList>
    </citation>
    <scope>NUCLEOTIDE SEQUENCE [LARGE SCALE GENOMIC DNA]</scope>
    <source>
        <strain evidence="15 16">CMW 18167</strain>
    </source>
</reference>
<comment type="catalytic activity">
    <reaction evidence="12 13">
        <text>DNA(n) + a 2'-deoxyribonucleoside 5'-triphosphate = DNA(n+1) + diphosphate</text>
        <dbReference type="Rhea" id="RHEA:22508"/>
        <dbReference type="Rhea" id="RHEA-COMP:17339"/>
        <dbReference type="Rhea" id="RHEA-COMP:17340"/>
        <dbReference type="ChEBI" id="CHEBI:33019"/>
        <dbReference type="ChEBI" id="CHEBI:61560"/>
        <dbReference type="ChEBI" id="CHEBI:173112"/>
        <dbReference type="EC" id="2.7.7.49"/>
    </reaction>
</comment>
<dbReference type="PRINTS" id="PR01365">
    <property type="entry name" value="TELOMERASERT"/>
</dbReference>
<keyword evidence="4 13" id="KW-0158">Chromosome</keyword>
<dbReference type="GO" id="GO:0003964">
    <property type="term" value="F:RNA-directed DNA polymerase activity"/>
    <property type="evidence" value="ECO:0007669"/>
    <property type="project" value="UniProtKB-KW"/>
</dbReference>
<dbReference type="InterPro" id="IPR003545">
    <property type="entry name" value="Telomerase_RT"/>
</dbReference>
<evidence type="ECO:0000256" key="8">
    <source>
        <dbReference type="ARBA" id="ARBA00022842"/>
    </source>
</evidence>
<evidence type="ECO:0000313" key="16">
    <source>
        <dbReference type="Proteomes" id="UP001583193"/>
    </source>
</evidence>
<dbReference type="EMBL" id="JAVDPF010000006">
    <property type="protein sequence ID" value="KAL1882411.1"/>
    <property type="molecule type" value="Genomic_DNA"/>
</dbReference>
<dbReference type="SUPFAM" id="SSF56672">
    <property type="entry name" value="DNA/RNA polymerases"/>
    <property type="match status" value="1"/>
</dbReference>
<comment type="function">
    <text evidence="13">Telomerase is a ribonucleoprotein enzyme essential for the replication of chromosome termini in most eukaryotes. It elongates telomeres. It is a reverse transcriptase that adds simple sequence repeats to chromosome ends by copying a template sequence within the RNA component of the enzyme.</text>
</comment>
<evidence type="ECO:0000256" key="4">
    <source>
        <dbReference type="ARBA" id="ARBA00022454"/>
    </source>
</evidence>
<dbReference type="Pfam" id="PF12009">
    <property type="entry name" value="Telomerase_RBD"/>
    <property type="match status" value="1"/>
</dbReference>
<evidence type="ECO:0000256" key="7">
    <source>
        <dbReference type="ARBA" id="ARBA00022723"/>
    </source>
</evidence>
<keyword evidence="16" id="KW-1185">Reference proteome</keyword>
<proteinExistence type="inferred from homology"/>
<dbReference type="InterPro" id="IPR043502">
    <property type="entry name" value="DNA/RNA_pol_sf"/>
</dbReference>
<keyword evidence="10 13" id="KW-0695">RNA-directed DNA polymerase</keyword>
<keyword evidence="6 13" id="KW-0548">Nucleotidyltransferase</keyword>
<dbReference type="SMART" id="SM00975">
    <property type="entry name" value="Telomerase_RBD"/>
    <property type="match status" value="1"/>
</dbReference>
<evidence type="ECO:0000256" key="1">
    <source>
        <dbReference type="ARBA" id="ARBA00008001"/>
    </source>
</evidence>
<comment type="similarity">
    <text evidence="1 13">Belongs to the reverse transcriptase family. Telomerase subfamily.</text>
</comment>
<sequence>MRWTECPIQQESSSTQQKLSLSDLQKRTELLHELVYYIFDSLLIPIIRAHFYVTESQMHRNRLFYFRHDIWRVLSADPLAHLKSSMLQEMKREKAERILARRPLGYSTLRLLPKNSGARPIVNLRRRTVKQRKGRQAVLAPSINSVLAPVSSVLNYEKSTRPGIFRAGMNSVAEMLPKLKAFKDNFSRRIEGEGPIPQKKRLYFAKLDIQSCFDTIPQDSLIALIEEIVSEEEYCVTKHVEIKPARGDQRSKPTKKFGARAAPVHDPMVSPGTVTGKSIKGSSVLVNTGVLKGHNKDDLLDLLEEHVRRNIIKIGKRYFRQKNGIPQGSVLSSILCNFFYGKLEQEVLGFLSCREAVLLRLIDDFLLITWDPNLAMRFLEVMVRGQPDYGVTVNPEKSVVNFEATIDGILIPRLVGSKFAYCGVLIDTHTLEIQRDRDRLFSTGDPAASVIADSLTIEASRAPGDSFNRKILETFPSVFRNTFIDTAHNSLPVVLSNLYATFADWAMRMYQYLKNLSKRTRPSSAVIIRTIRDVISLATKLIRAKRLNPQQDTRRETVCSIKRLQAEYLAAAAFRFVLGRKQTQFPEVLHWLELIGKSSRPTVDREAVLLRKAVKNGEKIFEGWRF</sequence>
<evidence type="ECO:0000256" key="3">
    <source>
        <dbReference type="ARBA" id="ARBA00016182"/>
    </source>
</evidence>
<dbReference type="InterPro" id="IPR000477">
    <property type="entry name" value="RT_dom"/>
</dbReference>
<evidence type="ECO:0000313" key="15">
    <source>
        <dbReference type="EMBL" id="KAL1882411.1"/>
    </source>
</evidence>
<dbReference type="Pfam" id="PF00078">
    <property type="entry name" value="RVT_1"/>
    <property type="match status" value="1"/>
</dbReference>
<name>A0ABR3Y2B2_9EURO</name>
<dbReference type="InterPro" id="IPR021891">
    <property type="entry name" value="Telomerase_RBD"/>
</dbReference>
<dbReference type="Gene3D" id="3.30.70.2630">
    <property type="match status" value="1"/>
</dbReference>
<keyword evidence="8 13" id="KW-0460">Magnesium</keyword>
<dbReference type="PROSITE" id="PS50878">
    <property type="entry name" value="RT_POL"/>
    <property type="match status" value="1"/>
</dbReference>
<dbReference type="Gene3D" id="1.10.357.90">
    <property type="match status" value="1"/>
</dbReference>
<comment type="caution">
    <text evidence="15">The sequence shown here is derived from an EMBL/GenBank/DDBJ whole genome shotgun (WGS) entry which is preliminary data.</text>
</comment>
<keyword evidence="9 13" id="KW-0779">Telomere</keyword>
<evidence type="ECO:0000256" key="12">
    <source>
        <dbReference type="ARBA" id="ARBA00048173"/>
    </source>
</evidence>
<evidence type="ECO:0000256" key="10">
    <source>
        <dbReference type="ARBA" id="ARBA00022918"/>
    </source>
</evidence>
<dbReference type="PANTHER" id="PTHR12066:SF0">
    <property type="entry name" value="TELOMERASE REVERSE TRANSCRIPTASE"/>
    <property type="match status" value="1"/>
</dbReference>
<evidence type="ECO:0000256" key="5">
    <source>
        <dbReference type="ARBA" id="ARBA00022679"/>
    </source>
</evidence>
<keyword evidence="7 13" id="KW-0479">Metal-binding</keyword>
<evidence type="ECO:0000256" key="2">
    <source>
        <dbReference type="ARBA" id="ARBA00012493"/>
    </source>
</evidence>
<evidence type="ECO:0000256" key="13">
    <source>
        <dbReference type="RuleBase" id="RU365061"/>
    </source>
</evidence>
<protein>
    <recommendedName>
        <fullName evidence="3 13">Telomerase reverse transcriptase</fullName>
        <ecNumber evidence="2 13">2.7.7.49</ecNumber>
    </recommendedName>
    <alternativeName>
        <fullName evidence="13">Telomerase catalytic subunit</fullName>
    </alternativeName>
</protein>
<organism evidence="15 16">
    <name type="scientific">Paecilomyces lecythidis</name>
    <dbReference type="NCBI Taxonomy" id="3004212"/>
    <lineage>
        <taxon>Eukaryota</taxon>
        <taxon>Fungi</taxon>
        <taxon>Dikarya</taxon>
        <taxon>Ascomycota</taxon>
        <taxon>Pezizomycotina</taxon>
        <taxon>Eurotiomycetes</taxon>
        <taxon>Eurotiomycetidae</taxon>
        <taxon>Eurotiales</taxon>
        <taxon>Thermoascaceae</taxon>
        <taxon>Paecilomyces</taxon>
    </lineage>
</organism>
<keyword evidence="11 13" id="KW-0539">Nucleus</keyword>
<keyword evidence="5 13" id="KW-0808">Transferase</keyword>
<dbReference type="PANTHER" id="PTHR12066">
    <property type="entry name" value="TELOMERASE REVERSE TRANSCRIPTASE"/>
    <property type="match status" value="1"/>
</dbReference>